<comment type="catalytic activity">
    <reaction evidence="2">
        <text>ATP + H2O = ADP + phosphate + H(+)</text>
        <dbReference type="Rhea" id="RHEA:13065"/>
        <dbReference type="ChEBI" id="CHEBI:15377"/>
        <dbReference type="ChEBI" id="CHEBI:15378"/>
        <dbReference type="ChEBI" id="CHEBI:30616"/>
        <dbReference type="ChEBI" id="CHEBI:43474"/>
        <dbReference type="ChEBI" id="CHEBI:456216"/>
        <dbReference type="EC" id="3.6.4.13"/>
    </reaction>
</comment>
<evidence type="ECO:0000256" key="2">
    <source>
        <dbReference type="ARBA" id="ARBA00047984"/>
    </source>
</evidence>
<proteinExistence type="predicted"/>
<evidence type="ECO:0000313" key="4">
    <source>
        <dbReference type="EMBL" id="KAH6827670.1"/>
    </source>
</evidence>
<evidence type="ECO:0000256" key="1">
    <source>
        <dbReference type="ARBA" id="ARBA00012552"/>
    </source>
</evidence>
<evidence type="ECO:0000313" key="5">
    <source>
        <dbReference type="Proteomes" id="UP001190926"/>
    </source>
</evidence>
<dbReference type="EC" id="3.6.4.13" evidence="1"/>
<dbReference type="SUPFAM" id="SSF52540">
    <property type="entry name" value="P-loop containing nucleoside triphosphate hydrolases"/>
    <property type="match status" value="1"/>
</dbReference>
<evidence type="ECO:0000259" key="3">
    <source>
        <dbReference type="PROSITE" id="PS51061"/>
    </source>
</evidence>
<comment type="caution">
    <text evidence="4">The sequence shown here is derived from an EMBL/GenBank/DDBJ whole genome shotgun (WGS) entry which is preliminary data.</text>
</comment>
<dbReference type="PROSITE" id="PS51061">
    <property type="entry name" value="R3H"/>
    <property type="match status" value="1"/>
</dbReference>
<dbReference type="Gene3D" id="3.40.50.300">
    <property type="entry name" value="P-loop containing nucleotide triphosphate hydrolases"/>
    <property type="match status" value="1"/>
</dbReference>
<dbReference type="AlphaFoldDB" id="A0AAD4J6U9"/>
<feature type="domain" description="R3H" evidence="3">
    <location>
        <begin position="6"/>
        <end position="81"/>
    </location>
</feature>
<dbReference type="GO" id="GO:0003724">
    <property type="term" value="F:RNA helicase activity"/>
    <property type="evidence" value="ECO:0007669"/>
    <property type="project" value="UniProtKB-EC"/>
</dbReference>
<dbReference type="InterPro" id="IPR001374">
    <property type="entry name" value="R3H_dom"/>
</dbReference>
<dbReference type="InterPro" id="IPR027417">
    <property type="entry name" value="P-loop_NTPase"/>
</dbReference>
<sequence>MGSASSGLVSATDDLIIASVNSKSASGKKVTQTLNYTVYKFEDNLTNKERAELHVLCRKMGLKSKSHGKSQERRICVYKVKKELSIAKGRENLASFRFSGESKAVLLDLFSQYPPNNVDTTENKVDISSGKIDNVGVHRDDFFCRPATNHSDIASKVQSLASQIEKESSLRQINTFSWSKLPIASFKDVITSTVDSNQVVLVCGETGCGKTTQVPQFLLDHAWSKGDTCKIICTQPSAVAGRIASERGENIGNSVGYKVGQASELLKLRSLDGMEDKHL</sequence>
<keyword evidence="5" id="KW-1185">Reference proteome</keyword>
<organism evidence="4 5">
    <name type="scientific">Perilla frutescens var. hirtella</name>
    <name type="common">Perilla citriodora</name>
    <name type="synonym">Perilla setoyensis</name>
    <dbReference type="NCBI Taxonomy" id="608512"/>
    <lineage>
        <taxon>Eukaryota</taxon>
        <taxon>Viridiplantae</taxon>
        <taxon>Streptophyta</taxon>
        <taxon>Embryophyta</taxon>
        <taxon>Tracheophyta</taxon>
        <taxon>Spermatophyta</taxon>
        <taxon>Magnoliopsida</taxon>
        <taxon>eudicotyledons</taxon>
        <taxon>Gunneridae</taxon>
        <taxon>Pentapetalae</taxon>
        <taxon>asterids</taxon>
        <taxon>lamiids</taxon>
        <taxon>Lamiales</taxon>
        <taxon>Lamiaceae</taxon>
        <taxon>Nepetoideae</taxon>
        <taxon>Elsholtzieae</taxon>
        <taxon>Perilla</taxon>
    </lineage>
</organism>
<name>A0AAD4J6U9_PERFH</name>
<gene>
    <name evidence="4" type="ORF">C2S53_019474</name>
</gene>
<accession>A0AAD4J6U9</accession>
<dbReference type="SUPFAM" id="SSF82708">
    <property type="entry name" value="R3H domain"/>
    <property type="match status" value="1"/>
</dbReference>
<dbReference type="Proteomes" id="UP001190926">
    <property type="component" value="Unassembled WGS sequence"/>
</dbReference>
<protein>
    <recommendedName>
        <fullName evidence="1">RNA helicase</fullName>
        <ecNumber evidence="1">3.6.4.13</ecNumber>
    </recommendedName>
</protein>
<dbReference type="PANTHER" id="PTHR18934">
    <property type="entry name" value="ATP-DEPENDENT RNA HELICASE"/>
    <property type="match status" value="1"/>
</dbReference>
<dbReference type="GO" id="GO:0003723">
    <property type="term" value="F:RNA binding"/>
    <property type="evidence" value="ECO:0007669"/>
    <property type="project" value="TreeGrafter"/>
</dbReference>
<dbReference type="Pfam" id="PF01424">
    <property type="entry name" value="R3H"/>
    <property type="match status" value="1"/>
</dbReference>
<reference evidence="4 5" key="1">
    <citation type="journal article" date="2021" name="Nat. Commun.">
        <title>Incipient diploidization of the medicinal plant Perilla within 10,000 years.</title>
        <authorList>
            <person name="Zhang Y."/>
            <person name="Shen Q."/>
            <person name="Leng L."/>
            <person name="Zhang D."/>
            <person name="Chen S."/>
            <person name="Shi Y."/>
            <person name="Ning Z."/>
            <person name="Chen S."/>
        </authorList>
    </citation>
    <scope>NUCLEOTIDE SEQUENCE [LARGE SCALE GENOMIC DNA]</scope>
    <source>
        <strain evidence="5">cv. PC099</strain>
    </source>
</reference>
<dbReference type="PANTHER" id="PTHR18934:SF213">
    <property type="entry name" value="3'-5' RNA HELICASE YTHDC2"/>
    <property type="match status" value="1"/>
</dbReference>
<dbReference type="CDD" id="cd17917">
    <property type="entry name" value="DEXHc_RHA-like"/>
    <property type="match status" value="1"/>
</dbReference>
<dbReference type="Gene3D" id="3.30.1370.50">
    <property type="entry name" value="R3H-like domain"/>
    <property type="match status" value="1"/>
</dbReference>
<dbReference type="EMBL" id="SDAM02000145">
    <property type="protein sequence ID" value="KAH6827670.1"/>
    <property type="molecule type" value="Genomic_DNA"/>
</dbReference>
<dbReference type="InterPro" id="IPR036867">
    <property type="entry name" value="R3H_dom_sf"/>
</dbReference>